<dbReference type="PANTHER" id="PTHR15537:SF2">
    <property type="entry name" value="F-BOX ONLY PROTEIN 7"/>
    <property type="match status" value="1"/>
</dbReference>
<dbReference type="GO" id="GO:0019901">
    <property type="term" value="F:protein kinase binding"/>
    <property type="evidence" value="ECO:0007669"/>
    <property type="project" value="InterPro"/>
</dbReference>
<dbReference type="GO" id="GO:1903599">
    <property type="term" value="P:positive regulation of autophagy of mitochondrion"/>
    <property type="evidence" value="ECO:0007669"/>
    <property type="project" value="TreeGrafter"/>
</dbReference>
<keyword evidence="2" id="KW-1185">Reference proteome</keyword>
<dbReference type="InterPro" id="IPR036047">
    <property type="entry name" value="F-box-like_dom_sf"/>
</dbReference>
<name>A0AAV6TT75_9ARAC</name>
<dbReference type="EMBL" id="JAFNEN010001139">
    <property type="protein sequence ID" value="KAG8174798.1"/>
    <property type="molecule type" value="Genomic_DNA"/>
</dbReference>
<proteinExistence type="predicted"/>
<dbReference type="AlphaFoldDB" id="A0AAV6TT75"/>
<comment type="caution">
    <text evidence="1">The sequence shown here is derived from an EMBL/GenBank/DDBJ whole genome shotgun (WGS) entry which is preliminary data.</text>
</comment>
<evidence type="ECO:0000313" key="2">
    <source>
        <dbReference type="Proteomes" id="UP000827092"/>
    </source>
</evidence>
<organism evidence="1 2">
    <name type="scientific">Oedothorax gibbosus</name>
    <dbReference type="NCBI Taxonomy" id="931172"/>
    <lineage>
        <taxon>Eukaryota</taxon>
        <taxon>Metazoa</taxon>
        <taxon>Ecdysozoa</taxon>
        <taxon>Arthropoda</taxon>
        <taxon>Chelicerata</taxon>
        <taxon>Arachnida</taxon>
        <taxon>Araneae</taxon>
        <taxon>Araneomorphae</taxon>
        <taxon>Entelegynae</taxon>
        <taxon>Araneoidea</taxon>
        <taxon>Linyphiidae</taxon>
        <taxon>Erigoninae</taxon>
        <taxon>Oedothorax</taxon>
    </lineage>
</organism>
<dbReference type="InterPro" id="IPR047118">
    <property type="entry name" value="Fbxo7"/>
</dbReference>
<sequence length="149" mass="18272">VNYEPAFGLNGLIEDIEISLMKLLPVEAVVSLSGVNKHFHRQANMPNLWKFLLQRDFKEVTSMHLDMEENWKEIYKVEYLKRKRQQEFRPLVYVPSDYFFSPRSPNHYFDPRINMDPALQMWFPQMRSRFQRSDWPYGWDTRPNRYFRF</sequence>
<dbReference type="SUPFAM" id="SSF81383">
    <property type="entry name" value="F-box domain"/>
    <property type="match status" value="1"/>
</dbReference>
<dbReference type="Gene3D" id="1.20.1280.50">
    <property type="match status" value="1"/>
</dbReference>
<feature type="non-terminal residue" evidence="1">
    <location>
        <position position="1"/>
    </location>
</feature>
<gene>
    <name evidence="1" type="ORF">JTE90_021364</name>
</gene>
<dbReference type="PANTHER" id="PTHR15537">
    <property type="entry name" value="F-BOX ONLY PROTEIN 7"/>
    <property type="match status" value="1"/>
</dbReference>
<reference evidence="1 2" key="1">
    <citation type="journal article" date="2022" name="Nat. Ecol. Evol.">
        <title>A masculinizing supergene underlies an exaggerated male reproductive morph in a spider.</title>
        <authorList>
            <person name="Hendrickx F."/>
            <person name="De Corte Z."/>
            <person name="Sonet G."/>
            <person name="Van Belleghem S.M."/>
            <person name="Kostlbacher S."/>
            <person name="Vangestel C."/>
        </authorList>
    </citation>
    <scope>NUCLEOTIDE SEQUENCE [LARGE SCALE GENOMIC DNA]</scope>
    <source>
        <strain evidence="1">W744_W776</strain>
    </source>
</reference>
<accession>A0AAV6TT75</accession>
<evidence type="ECO:0000313" key="1">
    <source>
        <dbReference type="EMBL" id="KAG8174798.1"/>
    </source>
</evidence>
<dbReference type="Proteomes" id="UP000827092">
    <property type="component" value="Unassembled WGS sequence"/>
</dbReference>
<protein>
    <submittedName>
        <fullName evidence="1">Uncharacterized protein</fullName>
    </submittedName>
</protein>